<protein>
    <submittedName>
        <fullName evidence="2">Acetyltransferase</fullName>
    </submittedName>
</protein>
<dbReference type="Proteomes" id="UP000682403">
    <property type="component" value="Unassembled WGS sequence"/>
</dbReference>
<evidence type="ECO:0000313" key="2">
    <source>
        <dbReference type="EMBL" id="MBS2969654.1"/>
    </source>
</evidence>
<dbReference type="InterPro" id="IPR041561">
    <property type="entry name" value="PglD_N"/>
</dbReference>
<reference evidence="2 3" key="1">
    <citation type="submission" date="2021-04" db="EMBL/GenBank/DDBJ databases">
        <title>Metabacillus sp. strain KIGAM252 whole genome sequence.</title>
        <authorList>
            <person name="Seo M.-J."/>
            <person name="Cho E.-S."/>
            <person name="Hwang C.Y."/>
            <person name="Yoon D.J."/>
        </authorList>
    </citation>
    <scope>NUCLEOTIDE SEQUENCE [LARGE SCALE GENOMIC DNA]</scope>
    <source>
        <strain evidence="2 3">KIGAM252</strain>
    </source>
</reference>
<name>A0ABS5LFZ5_9BACI</name>
<dbReference type="NCBIfam" id="TIGR03570">
    <property type="entry name" value="NeuD_NnaD"/>
    <property type="match status" value="1"/>
</dbReference>
<proteinExistence type="predicted"/>
<dbReference type="InterPro" id="IPR020019">
    <property type="entry name" value="AcTrfase_PglD-like"/>
</dbReference>
<evidence type="ECO:0000259" key="1">
    <source>
        <dbReference type="Pfam" id="PF17836"/>
    </source>
</evidence>
<gene>
    <name evidence="2" type="ORF">J9317_12855</name>
</gene>
<dbReference type="RefSeq" id="WP_211559193.1">
    <property type="nucleotide sequence ID" value="NZ_JAGVRK010000001.1"/>
</dbReference>
<dbReference type="CDD" id="cd03360">
    <property type="entry name" value="LbH_AT_putative"/>
    <property type="match status" value="1"/>
</dbReference>
<comment type="caution">
    <text evidence="2">The sequence shown here is derived from an EMBL/GenBank/DDBJ whole genome shotgun (WGS) entry which is preliminary data.</text>
</comment>
<sequence length="215" mass="23190">MDPLVIIGNGGHSKVVREIAILSKVYEIVAILDDCFSEITMMENIVYGPLSIVKDFNLTVTKFFISIGDNFTRHKIFQRLGLAEHHYARLIHPSAIVSKTAAIGYGTAVMPNCIVNAEATIGNHCILNTGSIIEHDNLLQEFVHISPNATLTGSVKIGMGAHIGASATVIPGKIIGEWSVIGAGSTVIDHVPSHCLAAGVPAVIKKRYEKRRQEV</sequence>
<dbReference type="Gene3D" id="3.40.50.20">
    <property type="match status" value="1"/>
</dbReference>
<keyword evidence="3" id="KW-1185">Reference proteome</keyword>
<dbReference type="PANTHER" id="PTHR43300:SF7">
    <property type="entry name" value="UDP-N-ACETYLBACILLOSAMINE N-ACETYLTRANSFERASE"/>
    <property type="match status" value="1"/>
</dbReference>
<dbReference type="Pfam" id="PF17836">
    <property type="entry name" value="PglD_N"/>
    <property type="match status" value="1"/>
</dbReference>
<dbReference type="SUPFAM" id="SSF51161">
    <property type="entry name" value="Trimeric LpxA-like enzymes"/>
    <property type="match status" value="1"/>
</dbReference>
<dbReference type="PANTHER" id="PTHR43300">
    <property type="entry name" value="ACETYLTRANSFERASE"/>
    <property type="match status" value="1"/>
</dbReference>
<dbReference type="InterPro" id="IPR050179">
    <property type="entry name" value="Trans_hexapeptide_repeat"/>
</dbReference>
<feature type="domain" description="PglD N-terminal" evidence="1">
    <location>
        <begin position="4"/>
        <end position="80"/>
    </location>
</feature>
<accession>A0ABS5LFZ5</accession>
<dbReference type="InterPro" id="IPR011004">
    <property type="entry name" value="Trimer_LpxA-like_sf"/>
</dbReference>
<dbReference type="EMBL" id="JAGVRK010000001">
    <property type="protein sequence ID" value="MBS2969654.1"/>
    <property type="molecule type" value="Genomic_DNA"/>
</dbReference>
<evidence type="ECO:0000313" key="3">
    <source>
        <dbReference type="Proteomes" id="UP000682403"/>
    </source>
</evidence>
<dbReference type="Gene3D" id="2.160.10.10">
    <property type="entry name" value="Hexapeptide repeat proteins"/>
    <property type="match status" value="1"/>
</dbReference>
<organism evidence="2 3">
    <name type="scientific">Metabacillus flavus</name>
    <dbReference type="NCBI Taxonomy" id="2823519"/>
    <lineage>
        <taxon>Bacteria</taxon>
        <taxon>Bacillati</taxon>
        <taxon>Bacillota</taxon>
        <taxon>Bacilli</taxon>
        <taxon>Bacillales</taxon>
        <taxon>Bacillaceae</taxon>
        <taxon>Metabacillus</taxon>
    </lineage>
</organism>